<dbReference type="EMBL" id="GG676994">
    <property type="protein sequence ID" value="EER11235.1"/>
    <property type="molecule type" value="Genomic_DNA"/>
</dbReference>
<dbReference type="InParanoid" id="C5KWC4"/>
<accession>C5KWC4</accession>
<sequence>MVFTGNTLSGGMCFGSRYGIECNEFGFRLINADGDKYLTAEQYNEKMVTPGE</sequence>
<keyword evidence="2" id="KW-1185">Reference proteome</keyword>
<gene>
    <name evidence="1" type="ORF">Pmar_PMAR014536</name>
</gene>
<dbReference type="RefSeq" id="XP_002779440.1">
    <property type="nucleotide sequence ID" value="XM_002779394.1"/>
</dbReference>
<reference evidence="1 2" key="1">
    <citation type="submission" date="2008-07" db="EMBL/GenBank/DDBJ databases">
        <authorList>
            <person name="El-Sayed N."/>
            <person name="Caler E."/>
            <person name="Inman J."/>
            <person name="Amedeo P."/>
            <person name="Hass B."/>
            <person name="Wortman J."/>
        </authorList>
    </citation>
    <scope>NUCLEOTIDE SEQUENCE [LARGE SCALE GENOMIC DNA]</scope>
    <source>
        <strain evidence="2">ATCC 50983 / TXsc</strain>
    </source>
</reference>
<organism evidence="2">
    <name type="scientific">Perkinsus marinus (strain ATCC 50983 / TXsc)</name>
    <dbReference type="NCBI Taxonomy" id="423536"/>
    <lineage>
        <taxon>Eukaryota</taxon>
        <taxon>Sar</taxon>
        <taxon>Alveolata</taxon>
        <taxon>Perkinsozoa</taxon>
        <taxon>Perkinsea</taxon>
        <taxon>Perkinsida</taxon>
        <taxon>Perkinsidae</taxon>
        <taxon>Perkinsus</taxon>
    </lineage>
</organism>
<protein>
    <submittedName>
        <fullName evidence="1">Uncharacterized protein</fullName>
    </submittedName>
</protein>
<dbReference type="GeneID" id="9056931"/>
<proteinExistence type="predicted"/>
<evidence type="ECO:0000313" key="1">
    <source>
        <dbReference type="EMBL" id="EER11235.1"/>
    </source>
</evidence>
<evidence type="ECO:0000313" key="2">
    <source>
        <dbReference type="Proteomes" id="UP000007800"/>
    </source>
</evidence>
<name>C5KWC4_PERM5</name>
<dbReference type="Proteomes" id="UP000007800">
    <property type="component" value="Unassembled WGS sequence"/>
</dbReference>
<dbReference type="AlphaFoldDB" id="C5KWC4"/>